<accession>A0A653TU49</accession>
<evidence type="ECO:0000313" key="2">
    <source>
        <dbReference type="EMBL" id="VXB83700.1"/>
    </source>
</evidence>
<feature type="transmembrane region" description="Helical" evidence="1">
    <location>
        <begin position="21"/>
        <end position="41"/>
    </location>
</feature>
<reference evidence="2 3" key="1">
    <citation type="submission" date="2019-10" db="EMBL/GenBank/DDBJ databases">
        <authorList>
            <person name="Karimi E."/>
        </authorList>
    </citation>
    <scope>NUCLEOTIDE SEQUENCE [LARGE SCALE GENOMIC DNA]</scope>
    <source>
        <strain evidence="2">Maribacter sp. 151</strain>
    </source>
</reference>
<dbReference type="EMBL" id="CABWLR010000004">
    <property type="protein sequence ID" value="VXB83700.1"/>
    <property type="molecule type" value="Genomic_DNA"/>
</dbReference>
<dbReference type="Proteomes" id="UP000430202">
    <property type="component" value="Unassembled WGS sequence"/>
</dbReference>
<keyword evidence="3" id="KW-1185">Reference proteome</keyword>
<gene>
    <name evidence="2" type="ORF">MARI151_40027</name>
</gene>
<protein>
    <recommendedName>
        <fullName evidence="4">DUF3649 domain-containing protein</fullName>
    </recommendedName>
</protein>
<evidence type="ECO:0000256" key="1">
    <source>
        <dbReference type="SAM" id="Phobius"/>
    </source>
</evidence>
<keyword evidence="1" id="KW-0472">Membrane</keyword>
<evidence type="ECO:0008006" key="4">
    <source>
        <dbReference type="Google" id="ProtNLM"/>
    </source>
</evidence>
<keyword evidence="1" id="KW-0812">Transmembrane</keyword>
<dbReference type="AlphaFoldDB" id="A0A653TU49"/>
<dbReference type="RefSeq" id="WP_159303208.1">
    <property type="nucleotide sequence ID" value="NZ_LR733271.1"/>
</dbReference>
<organism evidence="2 3">
    <name type="scientific">Maribacter litoralis</name>
    <dbReference type="NCBI Taxonomy" id="2059726"/>
    <lineage>
        <taxon>Bacteria</taxon>
        <taxon>Pseudomonadati</taxon>
        <taxon>Bacteroidota</taxon>
        <taxon>Flavobacteriia</taxon>
        <taxon>Flavobacteriales</taxon>
        <taxon>Flavobacteriaceae</taxon>
        <taxon>Maribacter</taxon>
    </lineage>
</organism>
<feature type="transmembrane region" description="Helical" evidence="1">
    <location>
        <begin position="75"/>
        <end position="92"/>
    </location>
</feature>
<feature type="transmembrane region" description="Helical" evidence="1">
    <location>
        <begin position="47"/>
        <end position="68"/>
    </location>
</feature>
<sequence length="99" mass="11059">MPANTKYLNPSFWSRFSKITAATVGGFMVSILFHLAIASWFDHVNVIITSTYSSLILWVGLMIVAFLAKSGWKIWGIYLLASIILSIIMFYGKALNPLV</sequence>
<proteinExistence type="predicted"/>
<keyword evidence="1" id="KW-1133">Transmembrane helix</keyword>
<name>A0A653TU49_9FLAO</name>
<evidence type="ECO:0000313" key="3">
    <source>
        <dbReference type="Proteomes" id="UP000430202"/>
    </source>
</evidence>